<sequence>MESSNSSQQPVIQDNTGLLKEYTSNDHIDEGTRKKFPETYDTALVLTFLDEKAARVIEIKNRIIKRSHRSLLPGHKFDTKAKIELDQNDLHAFFRRQRAVVGPSGMNERIAENTQISHNVVAGPQQDTVHSAGYLSTLPIIGKYFR</sequence>
<dbReference type="AlphaFoldDB" id="A0A0P8CFA7"/>
<evidence type="ECO:0000313" key="2">
    <source>
        <dbReference type="Proteomes" id="UP000050360"/>
    </source>
</evidence>
<dbReference type="Proteomes" id="UP000050360">
    <property type="component" value="Unassembled WGS sequence"/>
</dbReference>
<name>A0A0P8CFA7_9EURY</name>
<proteinExistence type="predicted"/>
<evidence type="ECO:0000313" key="1">
    <source>
        <dbReference type="EMBL" id="KPQ41198.1"/>
    </source>
</evidence>
<comment type="caution">
    <text evidence="1">The sequence shown here is derived from an EMBL/GenBank/DDBJ whole genome shotgun (WGS) entry which is preliminary data.</text>
</comment>
<gene>
    <name evidence="1" type="ORF">MPEBLZ_04254</name>
</gene>
<dbReference type="EMBL" id="LKCM01000414">
    <property type="protein sequence ID" value="KPQ41198.1"/>
    <property type="molecule type" value="Genomic_DNA"/>
</dbReference>
<reference evidence="1 2" key="1">
    <citation type="submission" date="2015-09" db="EMBL/GenBank/DDBJ databases">
        <title>A metagenomics-based metabolic model of nitrate-dependent anaerobic oxidation of methane by Methanoperedens-like archaea.</title>
        <authorList>
            <person name="Arshad A."/>
            <person name="Speth D.R."/>
            <person name="De Graaf R.M."/>
            <person name="Op Den Camp H.J."/>
            <person name="Jetten M.S."/>
            <person name="Welte C.U."/>
        </authorList>
    </citation>
    <scope>NUCLEOTIDE SEQUENCE [LARGE SCALE GENOMIC DNA]</scope>
</reference>
<accession>A0A0P8CFA7</accession>
<protein>
    <submittedName>
        <fullName evidence="1">Uncharacterized protein</fullName>
    </submittedName>
</protein>
<organism evidence="1 2">
    <name type="scientific">Candidatus Methanoperedens nitratireducens</name>
    <dbReference type="NCBI Taxonomy" id="1392998"/>
    <lineage>
        <taxon>Archaea</taxon>
        <taxon>Methanobacteriati</taxon>
        <taxon>Methanobacteriota</taxon>
        <taxon>Stenosarchaea group</taxon>
        <taxon>Methanomicrobia</taxon>
        <taxon>Methanosarcinales</taxon>
        <taxon>ANME-2 cluster</taxon>
        <taxon>Candidatus Methanoperedentaceae</taxon>
        <taxon>Candidatus Methanoperedens</taxon>
    </lineage>
</organism>